<dbReference type="GO" id="GO:0005737">
    <property type="term" value="C:cytoplasm"/>
    <property type="evidence" value="ECO:0007669"/>
    <property type="project" value="UniProtKB-SubCell"/>
</dbReference>
<dbReference type="UniPathway" id="UPA00074">
    <property type="reaction ID" value="UER00128"/>
</dbReference>
<evidence type="ECO:0000313" key="8">
    <source>
        <dbReference type="Proteomes" id="UP000546200"/>
    </source>
</evidence>
<evidence type="ECO:0000256" key="1">
    <source>
        <dbReference type="ARBA" id="ARBA00022490"/>
    </source>
</evidence>
<dbReference type="Proteomes" id="UP000546200">
    <property type="component" value="Unassembled WGS sequence"/>
</dbReference>
<dbReference type="NCBIfam" id="NF004630">
    <property type="entry name" value="PRK05974.1"/>
    <property type="match status" value="1"/>
</dbReference>
<protein>
    <recommendedName>
        <fullName evidence="6">Phosphoribosylformylglycinamidine synthase subunit PurS</fullName>
        <shortName evidence="6">FGAM synthase</shortName>
        <ecNumber evidence="6">6.3.5.3</ecNumber>
    </recommendedName>
    <alternativeName>
        <fullName evidence="6">Formylglycinamide ribonucleotide amidotransferase subunit III</fullName>
        <shortName evidence="6">FGAR amidotransferase III</shortName>
        <shortName evidence="6">FGAR-AT III</shortName>
    </alternativeName>
    <alternativeName>
        <fullName evidence="6">Phosphoribosylformylglycinamidine synthase subunit III</fullName>
    </alternativeName>
</protein>
<comment type="catalytic activity">
    <reaction evidence="6">
        <text>N(2)-formyl-N(1)-(5-phospho-beta-D-ribosyl)glycinamide + L-glutamine + ATP + H2O = 2-formamido-N(1)-(5-O-phospho-beta-D-ribosyl)acetamidine + L-glutamate + ADP + phosphate + H(+)</text>
        <dbReference type="Rhea" id="RHEA:17129"/>
        <dbReference type="ChEBI" id="CHEBI:15377"/>
        <dbReference type="ChEBI" id="CHEBI:15378"/>
        <dbReference type="ChEBI" id="CHEBI:29985"/>
        <dbReference type="ChEBI" id="CHEBI:30616"/>
        <dbReference type="ChEBI" id="CHEBI:43474"/>
        <dbReference type="ChEBI" id="CHEBI:58359"/>
        <dbReference type="ChEBI" id="CHEBI:147286"/>
        <dbReference type="ChEBI" id="CHEBI:147287"/>
        <dbReference type="ChEBI" id="CHEBI:456216"/>
        <dbReference type="EC" id="6.3.5.3"/>
    </reaction>
</comment>
<keyword evidence="3 6" id="KW-0547">Nucleotide-binding</keyword>
<comment type="caution">
    <text evidence="7">The sequence shown here is derived from an EMBL/GenBank/DDBJ whole genome shotgun (WGS) entry which is preliminary data.</text>
</comment>
<dbReference type="EMBL" id="JACIJK010000002">
    <property type="protein sequence ID" value="MBB5714095.1"/>
    <property type="molecule type" value="Genomic_DNA"/>
</dbReference>
<dbReference type="RefSeq" id="WP_184055095.1">
    <property type="nucleotide sequence ID" value="NZ_JACIJK010000002.1"/>
</dbReference>
<dbReference type="InterPro" id="IPR036604">
    <property type="entry name" value="PurS-like_sf"/>
</dbReference>
<dbReference type="PANTHER" id="PTHR34696:SF1">
    <property type="entry name" value="PHOSPHORIBOSYLFORMYLGLYCINAMIDINE SYNTHASE SUBUNIT PURS"/>
    <property type="match status" value="1"/>
</dbReference>
<comment type="subcellular location">
    <subcellularLocation>
        <location evidence="6">Cytoplasm</location>
    </subcellularLocation>
</comment>
<dbReference type="EC" id="6.3.5.3" evidence="6"/>
<keyword evidence="1 6" id="KW-0963">Cytoplasm</keyword>
<keyword evidence="4 6" id="KW-0658">Purine biosynthesis</keyword>
<keyword evidence="8" id="KW-1185">Reference proteome</keyword>
<comment type="subunit">
    <text evidence="6">Part of the FGAM synthase complex composed of 1 PurL, 1 PurQ and 2 PurS subunits.</text>
</comment>
<evidence type="ECO:0000256" key="5">
    <source>
        <dbReference type="ARBA" id="ARBA00022840"/>
    </source>
</evidence>
<accession>A0A7W9ETF2</accession>
<dbReference type="AlphaFoldDB" id="A0A7W9ETF2"/>
<keyword evidence="2 6" id="KW-0436">Ligase</keyword>
<evidence type="ECO:0000256" key="2">
    <source>
        <dbReference type="ARBA" id="ARBA00022598"/>
    </source>
</evidence>
<dbReference type="GO" id="GO:0006189">
    <property type="term" value="P:'de novo' IMP biosynthetic process"/>
    <property type="evidence" value="ECO:0007669"/>
    <property type="project" value="UniProtKB-UniRule"/>
</dbReference>
<evidence type="ECO:0000313" key="7">
    <source>
        <dbReference type="EMBL" id="MBB5714095.1"/>
    </source>
</evidence>
<evidence type="ECO:0000256" key="3">
    <source>
        <dbReference type="ARBA" id="ARBA00022741"/>
    </source>
</evidence>
<keyword evidence="5 6" id="KW-0067">ATP-binding</keyword>
<comment type="similarity">
    <text evidence="6">Belongs to the PurS family.</text>
</comment>
<comment type="function">
    <text evidence="6">Part of the phosphoribosylformylglycinamidine synthase complex involved in the purines biosynthetic pathway. Catalyzes the ATP-dependent conversion of formylglycinamide ribonucleotide (FGAR) and glutamine to yield formylglycinamidine ribonucleotide (FGAM) and glutamate. The FGAM synthase complex is composed of three subunits. PurQ produces an ammonia molecule by converting glutamine to glutamate. PurL transfers the ammonia molecule to FGAR to form FGAM in an ATP-dependent manner. PurS interacts with PurQ and PurL and is thought to assist in the transfer of the ammonia molecule from PurQ to PurL.</text>
</comment>
<organism evidence="7 8">
    <name type="scientific">Sphingomonas aerophila</name>
    <dbReference type="NCBI Taxonomy" id="1344948"/>
    <lineage>
        <taxon>Bacteria</taxon>
        <taxon>Pseudomonadati</taxon>
        <taxon>Pseudomonadota</taxon>
        <taxon>Alphaproteobacteria</taxon>
        <taxon>Sphingomonadales</taxon>
        <taxon>Sphingomonadaceae</taxon>
        <taxon>Sphingomonas</taxon>
    </lineage>
</organism>
<dbReference type="HAMAP" id="MF_01926">
    <property type="entry name" value="PurS"/>
    <property type="match status" value="1"/>
</dbReference>
<dbReference type="PANTHER" id="PTHR34696">
    <property type="entry name" value="PHOSPHORIBOSYLFORMYLGLYCINAMIDINE SYNTHASE SUBUNIT PURS"/>
    <property type="match status" value="1"/>
</dbReference>
<dbReference type="Gene3D" id="3.30.1280.10">
    <property type="entry name" value="Phosphoribosylformylglycinamidine synthase subunit PurS"/>
    <property type="match status" value="1"/>
</dbReference>
<name>A0A7W9ETF2_9SPHN</name>
<dbReference type="InterPro" id="IPR003850">
    <property type="entry name" value="PurS"/>
</dbReference>
<dbReference type="GO" id="GO:0005524">
    <property type="term" value="F:ATP binding"/>
    <property type="evidence" value="ECO:0007669"/>
    <property type="project" value="UniProtKB-UniRule"/>
</dbReference>
<gene>
    <name evidence="6" type="primary">purS</name>
    <name evidence="7" type="ORF">FHS94_000918</name>
</gene>
<sequence length="76" mass="8482">MKVRIFVTLKPGVLDPQGRAIHHALGSLGFEGVDDVRAGKLFEIEVADTTTDEQLDGMCRQLLANTVIENYRIERL</sequence>
<evidence type="ECO:0000256" key="6">
    <source>
        <dbReference type="HAMAP-Rule" id="MF_01926"/>
    </source>
</evidence>
<dbReference type="SUPFAM" id="SSF82697">
    <property type="entry name" value="PurS-like"/>
    <property type="match status" value="1"/>
</dbReference>
<proteinExistence type="inferred from homology"/>
<evidence type="ECO:0000256" key="4">
    <source>
        <dbReference type="ARBA" id="ARBA00022755"/>
    </source>
</evidence>
<dbReference type="NCBIfam" id="TIGR00302">
    <property type="entry name" value="phosphoribosylformylglycinamidine synthase subunit PurS"/>
    <property type="match status" value="1"/>
</dbReference>
<dbReference type="GO" id="GO:0004642">
    <property type="term" value="F:phosphoribosylformylglycinamidine synthase activity"/>
    <property type="evidence" value="ECO:0007669"/>
    <property type="project" value="UniProtKB-UniRule"/>
</dbReference>
<dbReference type="Pfam" id="PF02700">
    <property type="entry name" value="PurS"/>
    <property type="match status" value="1"/>
</dbReference>
<comment type="pathway">
    <text evidence="6">Purine metabolism; IMP biosynthesis via de novo pathway; 5-amino-1-(5-phospho-D-ribosyl)imidazole from N(2)-formyl-N(1)-(5-phospho-D-ribosyl)glycinamide: step 1/2.</text>
</comment>
<reference evidence="7 8" key="1">
    <citation type="submission" date="2020-08" db="EMBL/GenBank/DDBJ databases">
        <title>Genomic Encyclopedia of Type Strains, Phase IV (KMG-IV): sequencing the most valuable type-strain genomes for metagenomic binning, comparative biology and taxonomic classification.</title>
        <authorList>
            <person name="Goeker M."/>
        </authorList>
    </citation>
    <scope>NUCLEOTIDE SEQUENCE [LARGE SCALE GENOMIC DNA]</scope>
    <source>
        <strain evidence="7 8">DSM 100044</strain>
    </source>
</reference>